<dbReference type="SUPFAM" id="SSF81383">
    <property type="entry name" value="F-box domain"/>
    <property type="match status" value="1"/>
</dbReference>
<protein>
    <recommendedName>
        <fullName evidence="1">F-box domain-containing protein</fullName>
    </recommendedName>
</protein>
<dbReference type="InterPro" id="IPR001810">
    <property type="entry name" value="F-box_dom"/>
</dbReference>
<dbReference type="EMBL" id="MU155400">
    <property type="protein sequence ID" value="KAF9474047.1"/>
    <property type="molecule type" value="Genomic_DNA"/>
</dbReference>
<dbReference type="Proteomes" id="UP000807469">
    <property type="component" value="Unassembled WGS sequence"/>
</dbReference>
<name>A0A9P5YQL2_9AGAR</name>
<dbReference type="Pfam" id="PF12937">
    <property type="entry name" value="F-box-like"/>
    <property type="match status" value="1"/>
</dbReference>
<sequence length="89" mass="10184">MDESEELYDISSVLPSLDRLAISNPSLFNLPVELLVEIFSESDNPQLPLTCRHICDVVYSTPSFWTVIYLGEEQFTSDARIFLSARLER</sequence>
<evidence type="ECO:0000313" key="2">
    <source>
        <dbReference type="EMBL" id="KAF9474047.1"/>
    </source>
</evidence>
<comment type="caution">
    <text evidence="2">The sequence shown here is derived from an EMBL/GenBank/DDBJ whole genome shotgun (WGS) entry which is preliminary data.</text>
</comment>
<reference evidence="2" key="1">
    <citation type="submission" date="2020-11" db="EMBL/GenBank/DDBJ databases">
        <authorList>
            <consortium name="DOE Joint Genome Institute"/>
            <person name="Ahrendt S."/>
            <person name="Riley R."/>
            <person name="Andreopoulos W."/>
            <person name="Labutti K."/>
            <person name="Pangilinan J."/>
            <person name="Ruiz-Duenas F.J."/>
            <person name="Barrasa J.M."/>
            <person name="Sanchez-Garcia M."/>
            <person name="Camarero S."/>
            <person name="Miyauchi S."/>
            <person name="Serrano A."/>
            <person name="Linde D."/>
            <person name="Babiker R."/>
            <person name="Drula E."/>
            <person name="Ayuso-Fernandez I."/>
            <person name="Pacheco R."/>
            <person name="Padilla G."/>
            <person name="Ferreira P."/>
            <person name="Barriuso J."/>
            <person name="Kellner H."/>
            <person name="Castanera R."/>
            <person name="Alfaro M."/>
            <person name="Ramirez L."/>
            <person name="Pisabarro A.G."/>
            <person name="Kuo A."/>
            <person name="Tritt A."/>
            <person name="Lipzen A."/>
            <person name="He G."/>
            <person name="Yan M."/>
            <person name="Ng V."/>
            <person name="Cullen D."/>
            <person name="Martin F."/>
            <person name="Rosso M.-N."/>
            <person name="Henrissat B."/>
            <person name="Hibbett D."/>
            <person name="Martinez A.T."/>
            <person name="Grigoriev I.V."/>
        </authorList>
    </citation>
    <scope>NUCLEOTIDE SEQUENCE</scope>
    <source>
        <strain evidence="2">CIRM-BRFM 674</strain>
    </source>
</reference>
<evidence type="ECO:0000313" key="3">
    <source>
        <dbReference type="Proteomes" id="UP000807469"/>
    </source>
</evidence>
<evidence type="ECO:0000259" key="1">
    <source>
        <dbReference type="Pfam" id="PF12937"/>
    </source>
</evidence>
<organism evidence="2 3">
    <name type="scientific">Pholiota conissans</name>
    <dbReference type="NCBI Taxonomy" id="109636"/>
    <lineage>
        <taxon>Eukaryota</taxon>
        <taxon>Fungi</taxon>
        <taxon>Dikarya</taxon>
        <taxon>Basidiomycota</taxon>
        <taxon>Agaricomycotina</taxon>
        <taxon>Agaricomycetes</taxon>
        <taxon>Agaricomycetidae</taxon>
        <taxon>Agaricales</taxon>
        <taxon>Agaricineae</taxon>
        <taxon>Strophariaceae</taxon>
        <taxon>Pholiota</taxon>
    </lineage>
</organism>
<proteinExistence type="predicted"/>
<keyword evidence="3" id="KW-1185">Reference proteome</keyword>
<accession>A0A9P5YQL2</accession>
<dbReference type="InterPro" id="IPR036047">
    <property type="entry name" value="F-box-like_dom_sf"/>
</dbReference>
<feature type="non-terminal residue" evidence="2">
    <location>
        <position position="89"/>
    </location>
</feature>
<feature type="domain" description="F-box" evidence="1">
    <location>
        <begin position="29"/>
        <end position="70"/>
    </location>
</feature>
<gene>
    <name evidence="2" type="ORF">BDN70DRAFT_924838</name>
</gene>
<dbReference type="AlphaFoldDB" id="A0A9P5YQL2"/>
<dbReference type="OrthoDB" id="3365698at2759"/>